<organism evidence="13 14">
    <name type="scientific">Paenibacillus ferrarius</name>
    <dbReference type="NCBI Taxonomy" id="1469647"/>
    <lineage>
        <taxon>Bacteria</taxon>
        <taxon>Bacillati</taxon>
        <taxon>Bacillota</taxon>
        <taxon>Bacilli</taxon>
        <taxon>Bacillales</taxon>
        <taxon>Paenibacillaceae</taxon>
        <taxon>Paenibacillus</taxon>
    </lineage>
</organism>
<reference evidence="14" key="1">
    <citation type="submission" date="2016-07" db="EMBL/GenBank/DDBJ databases">
        <authorList>
            <person name="Florea S."/>
            <person name="Webb J.S."/>
            <person name="Jaromczyk J."/>
            <person name="Schardl C.L."/>
        </authorList>
    </citation>
    <scope>NUCLEOTIDE SEQUENCE [LARGE SCALE GENOMIC DNA]</scope>
    <source>
        <strain evidence="14">CY1</strain>
    </source>
</reference>
<evidence type="ECO:0000256" key="5">
    <source>
        <dbReference type="ARBA" id="ARBA00022679"/>
    </source>
</evidence>
<evidence type="ECO:0000256" key="2">
    <source>
        <dbReference type="ARBA" id="ARBA00004948"/>
    </source>
</evidence>
<evidence type="ECO:0000256" key="7">
    <source>
        <dbReference type="ARBA" id="ARBA00022898"/>
    </source>
</evidence>
<dbReference type="EMBL" id="MBTG01000001">
    <property type="protein sequence ID" value="OPH62033.1"/>
    <property type="molecule type" value="Genomic_DNA"/>
</dbReference>
<evidence type="ECO:0000256" key="8">
    <source>
        <dbReference type="ARBA" id="ARBA00022977"/>
    </source>
</evidence>
<evidence type="ECO:0000256" key="9">
    <source>
        <dbReference type="ARBA" id="ARBA00023004"/>
    </source>
</evidence>
<evidence type="ECO:0000256" key="1">
    <source>
        <dbReference type="ARBA" id="ARBA00003469"/>
    </source>
</evidence>
<comment type="catalytic activity">
    <reaction evidence="11">
        <text>N(6)-(pyridoxal phosphate)-L-lysyl-[4-amino-5-hydroxymethyl-2-methylpyrimidine phosphate synthase] + L-histidyl-[4-amino-5-hydroxymethyl-2-methylpyrimidine phosphate synthase] + 2 Fe(3+) + 4 H2O = L-lysyl-[4-amino-5-hydroxymethyl-2-methylpyrimidine phosphate synthase] + (2S)-2-amino-5-hydroxy-4-oxopentanoyl-[4-amino-5-hydroxymethyl-2-methylpyrimidine phosphate synthase] + 4-amino-2-methyl-5-(phosphooxymethyl)pyrimidine + 3-oxopropanoate + 2 Fe(2+) + 2 H(+)</text>
        <dbReference type="Rhea" id="RHEA:65756"/>
        <dbReference type="Rhea" id="RHEA-COMP:16892"/>
        <dbReference type="Rhea" id="RHEA-COMP:16893"/>
        <dbReference type="Rhea" id="RHEA-COMP:16894"/>
        <dbReference type="Rhea" id="RHEA-COMP:16895"/>
        <dbReference type="ChEBI" id="CHEBI:15377"/>
        <dbReference type="ChEBI" id="CHEBI:15378"/>
        <dbReference type="ChEBI" id="CHEBI:29033"/>
        <dbReference type="ChEBI" id="CHEBI:29034"/>
        <dbReference type="ChEBI" id="CHEBI:29969"/>
        <dbReference type="ChEBI" id="CHEBI:29979"/>
        <dbReference type="ChEBI" id="CHEBI:33190"/>
        <dbReference type="ChEBI" id="CHEBI:58354"/>
        <dbReference type="ChEBI" id="CHEBI:143915"/>
        <dbReference type="ChEBI" id="CHEBI:157692"/>
    </reaction>
    <physiologicalReaction direction="left-to-right" evidence="11">
        <dbReference type="Rhea" id="RHEA:65757"/>
    </physiologicalReaction>
</comment>
<protein>
    <recommendedName>
        <fullName evidence="10">Thiamine pyrimidine synthase</fullName>
    </recommendedName>
</protein>
<evidence type="ECO:0000259" key="12">
    <source>
        <dbReference type="Pfam" id="PF09084"/>
    </source>
</evidence>
<evidence type="ECO:0000256" key="11">
    <source>
        <dbReference type="ARBA" id="ARBA00048179"/>
    </source>
</evidence>
<keyword evidence="7" id="KW-0663">Pyridoxal phosphate</keyword>
<comment type="pathway">
    <text evidence="2">Cofactor biosynthesis; thiamine diphosphate biosynthesis.</text>
</comment>
<comment type="similarity">
    <text evidence="3">Belongs to the NMT1/THI5 family.</text>
</comment>
<dbReference type="PANTHER" id="PTHR31528">
    <property type="entry name" value="4-AMINO-5-HYDROXYMETHYL-2-METHYLPYRIMIDINE PHOSPHATE SYNTHASE THI11-RELATED"/>
    <property type="match status" value="1"/>
</dbReference>
<feature type="domain" description="SsuA/THI5-like" evidence="12">
    <location>
        <begin position="67"/>
        <end position="280"/>
    </location>
</feature>
<name>A0A1V4HU34_9BACL</name>
<dbReference type="Proteomes" id="UP000190626">
    <property type="component" value="Unassembled WGS sequence"/>
</dbReference>
<keyword evidence="5 13" id="KW-0808">Transferase</keyword>
<dbReference type="InterPro" id="IPR015168">
    <property type="entry name" value="SsuA/THI5"/>
</dbReference>
<dbReference type="PANTHER" id="PTHR31528:SF1">
    <property type="entry name" value="4-AMINO-5-HYDROXYMETHYL-2-METHYLPYRIMIDINE PHOSPHATE SYNTHASE THI11-RELATED"/>
    <property type="match status" value="1"/>
</dbReference>
<evidence type="ECO:0000256" key="4">
    <source>
        <dbReference type="ARBA" id="ARBA00011738"/>
    </source>
</evidence>
<sequence length="358" mass="38939">MVRLKKRIPTVGAAVLLSIVVSLVSACGSVKSVSMSPDTSAAASTSSTTKNEPLKKLKIQLKWVPQAQFAGIYAAKEKGFYKDEGIDVDIVPGGPDVIIEQQVVNGAADLGVSSFDSLLVNRDNGLPLVSVAQVTQKSSYRLLSKKSTGIDTPAKMKDKKIGTWMGSQQFQVLAFMEKNGLDPKKDIQLVKQGFTMDQFFGDQLDVATATIYNEYYVVLESGVKEEDLNVFNFDDAGVAMLEDTLIAKKDWVDKNRDLAVKAVRATMKGWIYAIEHQDEAVDIVMKSVTAGSTTKQHQTTMLKAMAKLVKPEGFTNDQVGSFVDESVKRTADIALQYGLIKKPADLKASLDTTILAAK</sequence>
<comment type="caution">
    <text evidence="13">The sequence shown here is derived from an EMBL/GenBank/DDBJ whole genome shotgun (WGS) entry which is preliminary data.</text>
</comment>
<dbReference type="STRING" id="1469647.BC351_01995"/>
<dbReference type="GO" id="GO:0016740">
    <property type="term" value="F:transferase activity"/>
    <property type="evidence" value="ECO:0007669"/>
    <property type="project" value="UniProtKB-KW"/>
</dbReference>
<evidence type="ECO:0000313" key="13">
    <source>
        <dbReference type="EMBL" id="OPH62033.1"/>
    </source>
</evidence>
<dbReference type="PROSITE" id="PS51257">
    <property type="entry name" value="PROKAR_LIPOPROTEIN"/>
    <property type="match status" value="1"/>
</dbReference>
<evidence type="ECO:0000313" key="14">
    <source>
        <dbReference type="Proteomes" id="UP000190626"/>
    </source>
</evidence>
<keyword evidence="8" id="KW-0784">Thiamine biosynthesis</keyword>
<comment type="function">
    <text evidence="1">Responsible for the formation of the pyrimidine heterocycle in the thiamine biosynthesis pathway. Catalyzes the formation of hydroxymethylpyrimidine phosphate (HMP-P) from histidine and pyridoxal phosphate (PLP). The protein uses PLP and the active site histidine to form HMP-P, generating an inactive enzyme. The enzyme can only undergo a single turnover, which suggests it is a suicide enzyme.</text>
</comment>
<keyword evidence="6" id="KW-0479">Metal-binding</keyword>
<gene>
    <name evidence="13" type="ORF">BC351_01995</name>
</gene>
<proteinExistence type="inferred from homology"/>
<dbReference type="GO" id="GO:0009228">
    <property type="term" value="P:thiamine biosynthetic process"/>
    <property type="evidence" value="ECO:0007669"/>
    <property type="project" value="UniProtKB-KW"/>
</dbReference>
<dbReference type="InterPro" id="IPR027939">
    <property type="entry name" value="NMT1/THI5"/>
</dbReference>
<dbReference type="Pfam" id="PF09084">
    <property type="entry name" value="NMT1"/>
    <property type="match status" value="1"/>
</dbReference>
<evidence type="ECO:0000256" key="3">
    <source>
        <dbReference type="ARBA" id="ARBA00009406"/>
    </source>
</evidence>
<dbReference type="AlphaFoldDB" id="A0A1V4HU34"/>
<keyword evidence="14" id="KW-1185">Reference proteome</keyword>
<dbReference type="OrthoDB" id="9815602at2"/>
<evidence type="ECO:0000256" key="10">
    <source>
        <dbReference type="ARBA" id="ARBA00033171"/>
    </source>
</evidence>
<comment type="subunit">
    <text evidence="4">Homodimer.</text>
</comment>
<dbReference type="SUPFAM" id="SSF53850">
    <property type="entry name" value="Periplasmic binding protein-like II"/>
    <property type="match status" value="1"/>
</dbReference>
<accession>A0A1V4HU34</accession>
<dbReference type="GO" id="GO:0046872">
    <property type="term" value="F:metal ion binding"/>
    <property type="evidence" value="ECO:0007669"/>
    <property type="project" value="UniProtKB-KW"/>
</dbReference>
<evidence type="ECO:0000256" key="6">
    <source>
        <dbReference type="ARBA" id="ARBA00022723"/>
    </source>
</evidence>
<keyword evidence="9" id="KW-0408">Iron</keyword>
<dbReference type="Gene3D" id="3.40.190.10">
    <property type="entry name" value="Periplasmic binding protein-like II"/>
    <property type="match status" value="2"/>
</dbReference>